<organism evidence="2 3">
    <name type="scientific">Nocardia panacis</name>
    <dbReference type="NCBI Taxonomy" id="2340916"/>
    <lineage>
        <taxon>Bacteria</taxon>
        <taxon>Bacillati</taxon>
        <taxon>Actinomycetota</taxon>
        <taxon>Actinomycetes</taxon>
        <taxon>Mycobacteriales</taxon>
        <taxon>Nocardiaceae</taxon>
        <taxon>Nocardia</taxon>
    </lineage>
</organism>
<feature type="transmembrane region" description="Helical" evidence="1">
    <location>
        <begin position="41"/>
        <end position="59"/>
    </location>
</feature>
<dbReference type="Proteomes" id="UP000266677">
    <property type="component" value="Unassembled WGS sequence"/>
</dbReference>
<accession>A0A3A4KMP2</accession>
<dbReference type="AlphaFoldDB" id="A0A3A4KMP2"/>
<sequence>MAATDIEHAKKERAILTHVDTAEVPSAAWGWSGESRKTFRIAGWVVAVILLCMLVGNHKGKVEDLFLIGFAAAIVAILVRDSLLRRKPR</sequence>
<evidence type="ECO:0000313" key="3">
    <source>
        <dbReference type="Proteomes" id="UP000266677"/>
    </source>
</evidence>
<proteinExistence type="predicted"/>
<evidence type="ECO:0000313" key="2">
    <source>
        <dbReference type="EMBL" id="RJO75296.1"/>
    </source>
</evidence>
<reference evidence="2 3" key="1">
    <citation type="submission" date="2018-09" db="EMBL/GenBank/DDBJ databases">
        <title>YIM PH21274 draft genome.</title>
        <authorList>
            <person name="Miao C."/>
        </authorList>
    </citation>
    <scope>NUCLEOTIDE SEQUENCE [LARGE SCALE GENOMIC DNA]</scope>
    <source>
        <strain evidence="2 3">YIM PH 21724</strain>
    </source>
</reference>
<keyword evidence="1" id="KW-1133">Transmembrane helix</keyword>
<feature type="transmembrane region" description="Helical" evidence="1">
    <location>
        <begin position="65"/>
        <end position="83"/>
    </location>
</feature>
<gene>
    <name evidence="2" type="ORF">D5S18_15420</name>
</gene>
<dbReference type="EMBL" id="QZFU01000019">
    <property type="protein sequence ID" value="RJO75296.1"/>
    <property type="molecule type" value="Genomic_DNA"/>
</dbReference>
<keyword evidence="1" id="KW-0472">Membrane</keyword>
<keyword evidence="3" id="KW-1185">Reference proteome</keyword>
<dbReference type="InterPro" id="IPR024341">
    <property type="entry name" value="DUF2631"/>
</dbReference>
<evidence type="ECO:0000256" key="1">
    <source>
        <dbReference type="SAM" id="Phobius"/>
    </source>
</evidence>
<keyword evidence="1" id="KW-0812">Transmembrane</keyword>
<dbReference type="Pfam" id="PF10939">
    <property type="entry name" value="DUF2631"/>
    <property type="match status" value="1"/>
</dbReference>
<comment type="caution">
    <text evidence="2">The sequence shown here is derived from an EMBL/GenBank/DDBJ whole genome shotgun (WGS) entry which is preliminary data.</text>
</comment>
<dbReference type="OrthoDB" id="3401220at2"/>
<protein>
    <submittedName>
        <fullName evidence="2">DUF2631 domain-containing protein</fullName>
    </submittedName>
</protein>
<dbReference type="RefSeq" id="WP_120042168.1">
    <property type="nucleotide sequence ID" value="NZ_QZFU01000019.1"/>
</dbReference>
<name>A0A3A4KMP2_9NOCA</name>